<accession>A0A183CI73</accession>
<reference evidence="2" key="1">
    <citation type="submission" date="2014-05" db="EMBL/GenBank/DDBJ databases">
        <title>The genome and life-stage specific transcriptomes of Globodera pallida elucidate key aspects of plant parasitism by a cyst nematode.</title>
        <authorList>
            <person name="Cotton J.A."/>
            <person name="Lilley C.J."/>
            <person name="Jones L.M."/>
            <person name="Kikuchi T."/>
            <person name="Reid A.J."/>
            <person name="Thorpe P."/>
            <person name="Tsai I.J."/>
            <person name="Beasley H."/>
            <person name="Blok V."/>
            <person name="Cock P.J.A."/>
            <person name="Van den Akker S.E."/>
            <person name="Holroyd N."/>
            <person name="Hunt M."/>
            <person name="Mantelin S."/>
            <person name="Naghra H."/>
            <person name="Pain A."/>
            <person name="Palomares-Rius J.E."/>
            <person name="Zarowiecki M."/>
            <person name="Berriman M."/>
            <person name="Jones J.T."/>
            <person name="Urwin P.E."/>
        </authorList>
    </citation>
    <scope>NUCLEOTIDE SEQUENCE [LARGE SCALE GENOMIC DNA]</scope>
    <source>
        <strain evidence="2">Lindley</strain>
    </source>
</reference>
<dbReference type="WBParaSite" id="GPLIN_001257900">
    <property type="protein sequence ID" value="GPLIN_001257900"/>
    <property type="gene ID" value="GPLIN_001257900"/>
</dbReference>
<feature type="compositionally biased region" description="Basic residues" evidence="1">
    <location>
        <begin position="20"/>
        <end position="30"/>
    </location>
</feature>
<protein>
    <submittedName>
        <fullName evidence="3">Uncharacterized protein</fullName>
    </submittedName>
</protein>
<name>A0A183CI73_GLOPA</name>
<evidence type="ECO:0000313" key="2">
    <source>
        <dbReference type="Proteomes" id="UP000050741"/>
    </source>
</evidence>
<reference evidence="3" key="2">
    <citation type="submission" date="2016-06" db="UniProtKB">
        <authorList>
            <consortium name="WormBaseParasite"/>
        </authorList>
    </citation>
    <scope>IDENTIFICATION</scope>
</reference>
<sequence>MLAFLPSLFKAAEATRKPRPNVFRKKHRARGPAERARARPPAGSRADFFRSPEFRPTYWPAYVDQSVLDFLQGICPLVTKGINVCLETEDIQGDSWEIILDRILPLIKANICALYLDSELYSLRNPTEKLSFPQFTSIYRDCPNLRRLELFCDNPLVAVNDIANDSSYEQAWLHTPRGDGRPKVVECYLYEKDLESLKLEQFDGGAIGDSALGEGQWLLVSCPIERDEKKWAEWEKEAAEHWGLWRQWNLIGINFNDGDIIGGG</sequence>
<evidence type="ECO:0000313" key="3">
    <source>
        <dbReference type="WBParaSite" id="GPLIN_001257900"/>
    </source>
</evidence>
<dbReference type="AlphaFoldDB" id="A0A183CI73"/>
<dbReference type="Proteomes" id="UP000050741">
    <property type="component" value="Unassembled WGS sequence"/>
</dbReference>
<evidence type="ECO:0000256" key="1">
    <source>
        <dbReference type="SAM" id="MobiDB-lite"/>
    </source>
</evidence>
<organism evidence="2 3">
    <name type="scientific">Globodera pallida</name>
    <name type="common">Potato cyst nematode worm</name>
    <name type="synonym">Heterodera pallida</name>
    <dbReference type="NCBI Taxonomy" id="36090"/>
    <lineage>
        <taxon>Eukaryota</taxon>
        <taxon>Metazoa</taxon>
        <taxon>Ecdysozoa</taxon>
        <taxon>Nematoda</taxon>
        <taxon>Chromadorea</taxon>
        <taxon>Rhabditida</taxon>
        <taxon>Tylenchina</taxon>
        <taxon>Tylenchomorpha</taxon>
        <taxon>Tylenchoidea</taxon>
        <taxon>Heteroderidae</taxon>
        <taxon>Heteroderinae</taxon>
        <taxon>Globodera</taxon>
    </lineage>
</organism>
<feature type="region of interest" description="Disordered" evidence="1">
    <location>
        <begin position="20"/>
        <end position="44"/>
    </location>
</feature>
<keyword evidence="2" id="KW-1185">Reference proteome</keyword>
<proteinExistence type="predicted"/>